<dbReference type="GO" id="GO:0019353">
    <property type="term" value="P:protoporphyrinogen IX biosynthetic process from glutamate"/>
    <property type="evidence" value="ECO:0007669"/>
    <property type="project" value="TreeGrafter"/>
</dbReference>
<sequence>MLLCLTANHQNASFDLLEKLSFGAPQAASALVSENTLIDGAVVLATCNRFEAYLDVDASSASGAVDATVASMSAASGVDATELRSAVTLLTGEDVVGHLFAVTSGLESVVVGEDEISGQVRRSLEHARAVGTSSSDLERLFQRATQTSRGVKAGTALGGAGRSLVRLALEMAASRILDWSATRVLIVGTGQYAATTVAALRDRGAVDLRVYSPSGRGEAFAAKYGLRLETHLADGVTDADLLITCTSAMAVDASAFRDAQRRMVIDLGLPRNVDPVVGSLAGVELLDLETISLHAPIEELNAASDARALVGDAAARFVAERSVEPAIVALRGHIFQVLDAELGRARDRGASEETQAALRHLASVLLHGPSVRARELALEGRGDEFTAGIEAVYGVEAATPAELGTEEPGLHSA</sequence>
<keyword evidence="5 8" id="KW-0560">Oxidoreductase</keyword>
<dbReference type="EMBL" id="JAAGWZ010000005">
    <property type="protein sequence ID" value="NEM92446.1"/>
    <property type="molecule type" value="Genomic_DNA"/>
</dbReference>
<evidence type="ECO:0000256" key="12">
    <source>
        <dbReference type="PIRSR" id="PIRSR000445-4"/>
    </source>
</evidence>
<proteinExistence type="inferred from homology"/>
<dbReference type="InterPro" id="IPR036453">
    <property type="entry name" value="GluRdtase_dimer_dom_sf"/>
</dbReference>
<dbReference type="InterPro" id="IPR006151">
    <property type="entry name" value="Shikm_DH/Glu-tRNA_Rdtase"/>
</dbReference>
<dbReference type="SUPFAM" id="SSF51735">
    <property type="entry name" value="NAD(P)-binding Rossmann-fold domains"/>
    <property type="match status" value="1"/>
</dbReference>
<feature type="binding site" evidence="8 10">
    <location>
        <position position="108"/>
    </location>
    <ligand>
        <name>substrate</name>
    </ligand>
</feature>
<dbReference type="InterPro" id="IPR000343">
    <property type="entry name" value="4pyrrol_synth_GluRdtase"/>
</dbReference>
<evidence type="ECO:0000256" key="1">
    <source>
        <dbReference type="ARBA" id="ARBA00005059"/>
    </source>
</evidence>
<organism evidence="17 18">
    <name type="scientific">Galbitalea soli</name>
    <dbReference type="NCBI Taxonomy" id="1268042"/>
    <lineage>
        <taxon>Bacteria</taxon>
        <taxon>Bacillati</taxon>
        <taxon>Actinomycetota</taxon>
        <taxon>Actinomycetes</taxon>
        <taxon>Micrococcales</taxon>
        <taxon>Microbacteriaceae</taxon>
        <taxon>Galbitalea</taxon>
    </lineage>
</organism>
<dbReference type="InterPro" id="IPR015896">
    <property type="entry name" value="4pyrrol_synth_GluRdtase_dimer"/>
</dbReference>
<feature type="binding site" evidence="8 11">
    <location>
        <begin position="188"/>
        <end position="193"/>
    </location>
    <ligand>
        <name>NADP(+)</name>
        <dbReference type="ChEBI" id="CHEBI:58349"/>
    </ligand>
</feature>
<feature type="active site" description="Nucleophile" evidence="8 9">
    <location>
        <position position="47"/>
    </location>
</feature>
<feature type="binding site" evidence="8 10">
    <location>
        <position position="119"/>
    </location>
    <ligand>
        <name>substrate</name>
    </ligand>
</feature>
<feature type="domain" description="Glutamyl-tRNA reductase N-terminal" evidence="16">
    <location>
        <begin position="6"/>
        <end position="154"/>
    </location>
</feature>
<feature type="domain" description="Quinate/shikimate 5-dehydrogenase/glutamyl-tRNA reductase" evidence="15">
    <location>
        <begin position="172"/>
        <end position="290"/>
    </location>
</feature>
<comment type="domain">
    <text evidence="8">Possesses an unusual extended V-shaped dimeric structure with each monomer consisting of three distinct domains arranged along a curved 'spinal' alpha-helix. The N-terminal catalytic domain specifically recognizes the glutamate moiety of the substrate. The second domain is the NADPH-binding domain, and the third C-terminal domain is responsible for dimerization.</text>
</comment>
<dbReference type="SUPFAM" id="SSF69075">
    <property type="entry name" value="Glutamyl tRNA-reductase dimerization domain"/>
    <property type="match status" value="1"/>
</dbReference>
<dbReference type="SUPFAM" id="SSF69742">
    <property type="entry name" value="Glutamyl tRNA-reductase catalytic, N-terminal domain"/>
    <property type="match status" value="1"/>
</dbReference>
<evidence type="ECO:0000256" key="8">
    <source>
        <dbReference type="HAMAP-Rule" id="MF_00087"/>
    </source>
</evidence>
<evidence type="ECO:0000256" key="9">
    <source>
        <dbReference type="PIRSR" id="PIRSR000445-1"/>
    </source>
</evidence>
<keyword evidence="6 8" id="KW-0627">Porphyrin biosynthesis</keyword>
<evidence type="ECO:0000256" key="11">
    <source>
        <dbReference type="PIRSR" id="PIRSR000445-3"/>
    </source>
</evidence>
<evidence type="ECO:0000259" key="14">
    <source>
        <dbReference type="Pfam" id="PF00745"/>
    </source>
</evidence>
<feature type="site" description="Important for activity" evidence="8 12">
    <location>
        <position position="98"/>
    </location>
</feature>
<dbReference type="RefSeq" id="WP_163474508.1">
    <property type="nucleotide sequence ID" value="NZ_JAAGWZ010000005.1"/>
</dbReference>
<evidence type="ECO:0000256" key="10">
    <source>
        <dbReference type="PIRSR" id="PIRSR000445-2"/>
    </source>
</evidence>
<dbReference type="GO" id="GO:0008883">
    <property type="term" value="F:glutamyl-tRNA reductase activity"/>
    <property type="evidence" value="ECO:0007669"/>
    <property type="project" value="UniProtKB-UniRule"/>
</dbReference>
<dbReference type="Pfam" id="PF00745">
    <property type="entry name" value="GlutR_dimer"/>
    <property type="match status" value="1"/>
</dbReference>
<comment type="similarity">
    <text evidence="2 8 13">Belongs to the glutamyl-tRNA reductase family.</text>
</comment>
<dbReference type="PANTHER" id="PTHR43013:SF1">
    <property type="entry name" value="GLUTAMYL-TRNA REDUCTASE"/>
    <property type="match status" value="1"/>
</dbReference>
<dbReference type="HAMAP" id="MF_00087">
    <property type="entry name" value="Glu_tRNA_reductase"/>
    <property type="match status" value="1"/>
</dbReference>
<feature type="domain" description="Tetrapyrrole biosynthesis glutamyl-tRNA reductase dimerisation" evidence="14">
    <location>
        <begin position="314"/>
        <end position="393"/>
    </location>
</feature>
<evidence type="ECO:0000313" key="17">
    <source>
        <dbReference type="EMBL" id="NEM92446.1"/>
    </source>
</evidence>
<dbReference type="Proteomes" id="UP000479756">
    <property type="component" value="Unassembled WGS sequence"/>
</dbReference>
<evidence type="ECO:0000256" key="4">
    <source>
        <dbReference type="ARBA" id="ARBA00022857"/>
    </source>
</evidence>
<evidence type="ECO:0000256" key="5">
    <source>
        <dbReference type="ARBA" id="ARBA00023002"/>
    </source>
</evidence>
<evidence type="ECO:0000259" key="16">
    <source>
        <dbReference type="Pfam" id="PF05201"/>
    </source>
</evidence>
<dbReference type="Gene3D" id="3.40.50.720">
    <property type="entry name" value="NAD(P)-binding Rossmann-like Domain"/>
    <property type="match status" value="1"/>
</dbReference>
<evidence type="ECO:0000256" key="6">
    <source>
        <dbReference type="ARBA" id="ARBA00023244"/>
    </source>
</evidence>
<dbReference type="Pfam" id="PF05201">
    <property type="entry name" value="GlutR_N"/>
    <property type="match status" value="1"/>
</dbReference>
<dbReference type="InterPro" id="IPR036291">
    <property type="entry name" value="NAD(P)-bd_dom_sf"/>
</dbReference>
<dbReference type="InterPro" id="IPR015895">
    <property type="entry name" value="4pyrrol_synth_GluRdtase_N"/>
</dbReference>
<comment type="subunit">
    <text evidence="8">Homodimer.</text>
</comment>
<dbReference type="AlphaFoldDB" id="A0A7C9PPU1"/>
<evidence type="ECO:0000259" key="15">
    <source>
        <dbReference type="Pfam" id="PF01488"/>
    </source>
</evidence>
<dbReference type="UniPathway" id="UPA00251">
    <property type="reaction ID" value="UER00316"/>
</dbReference>
<comment type="pathway">
    <text evidence="1 8 13">Porphyrin-containing compound metabolism; protoporphyrin-IX biosynthesis; 5-aminolevulinate from L-glutamyl-tRNA(Glu): step 1/2.</text>
</comment>
<evidence type="ECO:0000256" key="3">
    <source>
        <dbReference type="ARBA" id="ARBA00012970"/>
    </source>
</evidence>
<feature type="binding site" evidence="8 10">
    <location>
        <begin position="113"/>
        <end position="115"/>
    </location>
    <ligand>
        <name>substrate</name>
    </ligand>
</feature>
<dbReference type="NCBIfam" id="NF000750">
    <property type="entry name" value="PRK00045.3-4"/>
    <property type="match status" value="1"/>
</dbReference>
<dbReference type="PANTHER" id="PTHR43013">
    <property type="entry name" value="GLUTAMYL-TRNA REDUCTASE"/>
    <property type="match status" value="1"/>
</dbReference>
<comment type="miscellaneous">
    <text evidence="8">During catalysis, the active site Cys acts as a nucleophile attacking the alpha-carbonyl group of tRNA-bound glutamate with the formation of a thioester intermediate between enzyme and glutamate, and the concomitant release of tRNA(Glu). The thioester intermediate is finally reduced by direct hydride transfer from NADPH, to form the product GSA.</text>
</comment>
<dbReference type="Gene3D" id="3.30.460.30">
    <property type="entry name" value="Glutamyl-tRNA reductase, N-terminal domain"/>
    <property type="match status" value="1"/>
</dbReference>
<dbReference type="InterPro" id="IPR036343">
    <property type="entry name" value="GluRdtase_N_sf"/>
</dbReference>
<gene>
    <name evidence="8" type="primary">hemA</name>
    <name evidence="17" type="ORF">G3T37_13915</name>
</gene>
<comment type="caution">
    <text evidence="17">The sequence shown here is derived from an EMBL/GenBank/DDBJ whole genome shotgun (WGS) entry which is preliminary data.</text>
</comment>
<accession>A0A7C9PPU1</accession>
<dbReference type="GO" id="GO:0050661">
    <property type="term" value="F:NADP binding"/>
    <property type="evidence" value="ECO:0007669"/>
    <property type="project" value="InterPro"/>
</dbReference>
<comment type="catalytic activity">
    <reaction evidence="7 8 13">
        <text>(S)-4-amino-5-oxopentanoate + tRNA(Glu) + NADP(+) = L-glutamyl-tRNA(Glu) + NADPH + H(+)</text>
        <dbReference type="Rhea" id="RHEA:12344"/>
        <dbReference type="Rhea" id="RHEA-COMP:9663"/>
        <dbReference type="Rhea" id="RHEA-COMP:9680"/>
        <dbReference type="ChEBI" id="CHEBI:15378"/>
        <dbReference type="ChEBI" id="CHEBI:57501"/>
        <dbReference type="ChEBI" id="CHEBI:57783"/>
        <dbReference type="ChEBI" id="CHEBI:58349"/>
        <dbReference type="ChEBI" id="CHEBI:78442"/>
        <dbReference type="ChEBI" id="CHEBI:78520"/>
        <dbReference type="EC" id="1.2.1.70"/>
    </reaction>
</comment>
<dbReference type="FunFam" id="3.30.460.30:FF:000001">
    <property type="entry name" value="Glutamyl-tRNA reductase"/>
    <property type="match status" value="1"/>
</dbReference>
<dbReference type="NCBIfam" id="TIGR01035">
    <property type="entry name" value="hemA"/>
    <property type="match status" value="1"/>
</dbReference>
<protein>
    <recommendedName>
        <fullName evidence="3 8">Glutamyl-tRNA reductase</fullName>
        <shortName evidence="8">GluTR</shortName>
        <ecNumber evidence="3 8">1.2.1.70</ecNumber>
    </recommendedName>
</protein>
<evidence type="ECO:0000256" key="7">
    <source>
        <dbReference type="ARBA" id="ARBA00047464"/>
    </source>
</evidence>
<name>A0A7C9PPU1_9MICO</name>
<dbReference type="PIRSF" id="PIRSF000445">
    <property type="entry name" value="4pyrrol_synth_GluRdtase"/>
    <property type="match status" value="1"/>
</dbReference>
<feature type="binding site" evidence="8 10">
    <location>
        <begin position="46"/>
        <end position="49"/>
    </location>
    <ligand>
        <name>substrate</name>
    </ligand>
</feature>
<dbReference type="EC" id="1.2.1.70" evidence="3 8"/>
<evidence type="ECO:0000313" key="18">
    <source>
        <dbReference type="Proteomes" id="UP000479756"/>
    </source>
</evidence>
<keyword evidence="18" id="KW-1185">Reference proteome</keyword>
<reference evidence="17 18" key="1">
    <citation type="journal article" date="2014" name="Int. J. Syst. Evol. Microbiol.">
        <title>Description of Galbitalea soli gen. nov., sp. nov., and Frondihabitans sucicola sp. nov.</title>
        <authorList>
            <person name="Kim S.J."/>
            <person name="Lim J.M."/>
            <person name="Ahn J.H."/>
            <person name="Weon H.Y."/>
            <person name="Hamada M."/>
            <person name="Suzuki K."/>
            <person name="Ahn T.Y."/>
            <person name="Kwon S.W."/>
        </authorList>
    </citation>
    <scope>NUCLEOTIDE SEQUENCE [LARGE SCALE GENOMIC DNA]</scope>
    <source>
        <strain evidence="17 18">NBRC 108727</strain>
    </source>
</reference>
<dbReference type="Pfam" id="PF01488">
    <property type="entry name" value="Shikimate_DH"/>
    <property type="match status" value="1"/>
</dbReference>
<comment type="function">
    <text evidence="8">Catalyzes the NADPH-dependent reduction of glutamyl-tRNA(Glu) to glutamate 1-semialdehyde (GSA).</text>
</comment>
<evidence type="ECO:0000256" key="2">
    <source>
        <dbReference type="ARBA" id="ARBA00005916"/>
    </source>
</evidence>
<keyword evidence="4 8" id="KW-0521">NADP</keyword>
<evidence type="ECO:0000256" key="13">
    <source>
        <dbReference type="RuleBase" id="RU000584"/>
    </source>
</evidence>